<feature type="compositionally biased region" description="Polar residues" evidence="1">
    <location>
        <begin position="1266"/>
        <end position="1282"/>
    </location>
</feature>
<feature type="compositionally biased region" description="Polar residues" evidence="1">
    <location>
        <begin position="1094"/>
        <end position="1114"/>
    </location>
</feature>
<comment type="caution">
    <text evidence="2">The sequence shown here is derived from an EMBL/GenBank/DDBJ whole genome shotgun (WGS) entry which is preliminary data.</text>
</comment>
<feature type="compositionally biased region" description="Polar residues" evidence="1">
    <location>
        <begin position="1406"/>
        <end position="1427"/>
    </location>
</feature>
<feature type="region of interest" description="Disordered" evidence="1">
    <location>
        <begin position="490"/>
        <end position="1019"/>
    </location>
</feature>
<name>A0ABU4VDG1_9PSEU</name>
<proteinExistence type="predicted"/>
<dbReference type="EMBL" id="JAXAVU010000019">
    <property type="protein sequence ID" value="MDX8149797.1"/>
    <property type="molecule type" value="Genomic_DNA"/>
</dbReference>
<evidence type="ECO:0000313" key="3">
    <source>
        <dbReference type="Proteomes" id="UP001285352"/>
    </source>
</evidence>
<feature type="compositionally biased region" description="Pro residues" evidence="1">
    <location>
        <begin position="859"/>
        <end position="869"/>
    </location>
</feature>
<feature type="compositionally biased region" description="Polar residues" evidence="1">
    <location>
        <begin position="1327"/>
        <end position="1344"/>
    </location>
</feature>
<feature type="region of interest" description="Disordered" evidence="1">
    <location>
        <begin position="1032"/>
        <end position="1515"/>
    </location>
</feature>
<feature type="compositionally biased region" description="Low complexity" evidence="1">
    <location>
        <begin position="1226"/>
        <end position="1236"/>
    </location>
</feature>
<protein>
    <submittedName>
        <fullName evidence="2">Uncharacterized protein</fullName>
    </submittedName>
</protein>
<gene>
    <name evidence="2" type="ORF">SK854_47285</name>
</gene>
<accession>A0ABU4VDG1</accession>
<feature type="compositionally biased region" description="Low complexity" evidence="1">
    <location>
        <begin position="1368"/>
        <end position="1379"/>
    </location>
</feature>
<feature type="compositionally biased region" description="Polar residues" evidence="1">
    <location>
        <begin position="1351"/>
        <end position="1367"/>
    </location>
</feature>
<feature type="compositionally biased region" description="Basic and acidic residues" evidence="1">
    <location>
        <begin position="524"/>
        <end position="686"/>
    </location>
</feature>
<feature type="compositionally biased region" description="Polar residues" evidence="1">
    <location>
        <begin position="918"/>
        <end position="936"/>
    </location>
</feature>
<organism evidence="2 3">
    <name type="scientific">Lentzea sokolovensis</name>
    <dbReference type="NCBI Taxonomy" id="3095429"/>
    <lineage>
        <taxon>Bacteria</taxon>
        <taxon>Bacillati</taxon>
        <taxon>Actinomycetota</taxon>
        <taxon>Actinomycetes</taxon>
        <taxon>Pseudonocardiales</taxon>
        <taxon>Pseudonocardiaceae</taxon>
        <taxon>Lentzea</taxon>
    </lineage>
</organism>
<reference evidence="2 3" key="2">
    <citation type="submission" date="2023-11" db="EMBL/GenBank/DDBJ databases">
        <authorList>
            <person name="Lara A.C."/>
            <person name="Chronakova A."/>
        </authorList>
    </citation>
    <scope>NUCLEOTIDE SEQUENCE [LARGE SCALE GENOMIC DNA]</scope>
    <source>
        <strain evidence="2 3">BCCO 10_0061</strain>
    </source>
</reference>
<evidence type="ECO:0000256" key="1">
    <source>
        <dbReference type="SAM" id="MobiDB-lite"/>
    </source>
</evidence>
<sequence>MAARGEAQANVEVSTLVVPAWMLRWRAPELALVLGERALALAATRRDEADRLRAESLVVFASNRVGRGVRIADRAIDALKAAEAAGEHETAWLLRVELAACARSVGAPLTGFAAVTPVLEAPDVPAELRASALVQASECLVTVGRGDEPTRALAEADQLYVADTTLDDDTRLLLRGLIRAVQAAQHRRWGDLAAAIGAAREGLDLLNRFSDPCADSGQAAGRLTLELVLSLMDANRLLDASDVGTPMLDLPVRAPSASTTGWLRLALATRVHLPAGRVALAREMLREAAASAERHQLDTLLAESLLALAHVHEVSGELADALKNLRSAHAAERRRARAVYAVRARLAAEFAGVHRQPADLHQQLASVLRPIEGMQVVTDGVLTAALKQQLRQWRQVQVRKGDGLKVKRVRRAAEDMTVEGLSAARQHAADRWRMVQPFGEPDDKTPEPVELPPESLPSSDSPSSDRTVPASGLIASAGAMVSGRRRAARVAAGEIDDDRPTTIAEIPITPALPEPEPQPQLTVEQERKRKVEQQLMELQREARRQIEAERQARAEQRAQAEREAQAAEEAARQEAAREEAARQEAARQEAAREEAARQEAARQEAVRQEAARQELARQEAARQEAVRQEEARREAARQEAVRRDVARQEAAHQEVARLAVEREEAAREAAAREETARAEAAARDEASSSQSESVLDMLKAQGLRAGGRRRARDAEPQSDTPSWRVEPPSGLRQTDAAAEPVQPRNFFADSPGPARPDYLSDQDTPDGPTRSGLSAAFSRAPAAPDFGPHLDEPAYPLHTPAGGFPTATADPDERKLPDLDFSGLDFSTPKPKPAISIPIPPAPAEHPDEDPEPERKPLPSIPDPIPSVPTPAEIPQAPEPDLMSTTFLSSADMDDDTSDVPTTPVRVQSADEQPRPTFGTQTSFGTQSTFGSQAFGTQPGFGSGAGYSTQPASPDQATSSEAAAQPDLATQSAGFDSAGSEAPTETGFRAVAQPDQATTNAPGDRTGRPSSRRRPSDLSLADLLAEALVAYETGRRSDEEQVEAADLSAPHWSADEPEPAATPDRATEPEPSTTADALFGTGESFGEQRPSAEGATTNSQSGSDTPFSQGSPFSPQLGRSAEARPSSDELFEQSRPFGSQEPAAADQPSSEALFRTGSSFGAQPDQAADVPPGDRQNAAADTSSGSDALFRRDESVGGRHESPAEPQPGSDGLFRPGRFGSQQDPAAEASSSSETSFRPGSSFGSQHDVAADTSSSSEPSFRTGLSFGSQQDSTADTASGSEVSFRPGRSFGAQQDPAAETQPGSDGPSRHGRDGSQQDPEVEAGSGSETPFRTGLSFGTQQDSAADFPSGSDTSFRPGSSFGSHQNSAADTSSGSDASFRPGQSFGSQQDRAVGAEASSDALFGSNRSFGTQSVTEAQTGSDTSFRPSRPFGSPQPPAEPESRSVTDLAFDTTPSFGTPQPNQESYFLSKPPAESEQEKTGPIAPVRAAPDSETTGPIRRVRPDGPAGWTLPGA</sequence>
<feature type="region of interest" description="Disordered" evidence="1">
    <location>
        <begin position="436"/>
        <end position="474"/>
    </location>
</feature>
<reference evidence="2 3" key="1">
    <citation type="submission" date="2023-11" db="EMBL/GenBank/DDBJ databases">
        <title>Lentzea sokolovensis, sp. nov., Lentzea kristufkii, sp. nov., and Lentzea miocenensis, sp. nov., rare actinobacteria from Sokolov Coal Basin, Miocene lacustrine sediment, Czech Republic.</title>
        <authorList>
            <person name="Lara A."/>
            <person name="Kotroba L."/>
            <person name="Nouioui I."/>
            <person name="Neumann-Schaal M."/>
            <person name="Mast Y."/>
            <person name="Chronakova A."/>
        </authorList>
    </citation>
    <scope>NUCLEOTIDE SEQUENCE [LARGE SCALE GENOMIC DNA]</scope>
    <source>
        <strain evidence="2 3">BCCO 10_0061</strain>
    </source>
</reference>
<feature type="compositionally biased region" description="Polar residues" evidence="1">
    <location>
        <begin position="946"/>
        <end position="974"/>
    </location>
</feature>
<dbReference type="RefSeq" id="WP_319981762.1">
    <property type="nucleotide sequence ID" value="NZ_JAXAVU010000019.1"/>
</dbReference>
<feature type="compositionally biased region" description="Low complexity" evidence="1">
    <location>
        <begin position="456"/>
        <end position="465"/>
    </location>
</feature>
<feature type="compositionally biased region" description="Polar residues" evidence="1">
    <location>
        <begin position="1453"/>
        <end position="1467"/>
    </location>
</feature>
<feature type="compositionally biased region" description="Basic and acidic residues" evidence="1">
    <location>
        <begin position="1189"/>
        <end position="1203"/>
    </location>
</feature>
<dbReference type="Proteomes" id="UP001285352">
    <property type="component" value="Unassembled WGS sequence"/>
</dbReference>
<evidence type="ECO:0000313" key="2">
    <source>
        <dbReference type="EMBL" id="MDX8149797.1"/>
    </source>
</evidence>
<keyword evidence="3" id="KW-1185">Reference proteome</keyword>